<name>A0ABY6GGV2_9PROT</name>
<sequence>MMQTSAPTNMSENEPDLPVRGLGLMMMRDISGGLRMSRYAAKLAWTDIRLRYKGSFLGPLWLTLSFAVMVVAMGIVYARLFQIDLVGYLPYTAISFAIWFSWFSPVVMESCGCFTAARAQIFAAKLPLTVQILRTLMRNSLALAHVIPVPIAVFIWFGIALKPMALWSLAGMAVWAVDGFAVCMVFGSICARYRDIPQIIGAVMQIAFYVTPIIWQPEQLGEDSRWLRLNPLFSLLTIVRAPLLGAMPRAENYIVAILFSLVLIGLALIVFRAARSKIPYWI</sequence>
<dbReference type="PANTHER" id="PTHR30413">
    <property type="entry name" value="INNER MEMBRANE TRANSPORT PERMEASE"/>
    <property type="match status" value="1"/>
</dbReference>
<keyword evidence="3" id="KW-1133">Transmembrane helix</keyword>
<dbReference type="Proteomes" id="UP001163831">
    <property type="component" value="Chromosome"/>
</dbReference>
<comment type="similarity">
    <text evidence="1">Belongs to the ABC-2 integral membrane protein family.</text>
</comment>
<feature type="transmembrane region" description="Helical" evidence="3">
    <location>
        <begin position="141"/>
        <end position="159"/>
    </location>
</feature>
<feature type="transmembrane region" description="Helical" evidence="3">
    <location>
        <begin position="253"/>
        <end position="274"/>
    </location>
</feature>
<feature type="transmembrane region" description="Helical" evidence="3">
    <location>
        <begin position="56"/>
        <end position="76"/>
    </location>
</feature>
<feature type="transmembrane region" description="Helical" evidence="3">
    <location>
        <begin position="165"/>
        <end position="187"/>
    </location>
</feature>
<dbReference type="PANTHER" id="PTHR30413:SF10">
    <property type="entry name" value="CAPSULE POLYSACCHARIDE EXPORT INNER-MEMBRANE PROTEIN CTRC"/>
    <property type="match status" value="1"/>
</dbReference>
<organism evidence="4 5">
    <name type="scientific">Candidatus Kirkpatrickella diaphorinae</name>
    <dbReference type="NCBI Taxonomy" id="2984322"/>
    <lineage>
        <taxon>Bacteria</taxon>
        <taxon>Pseudomonadati</taxon>
        <taxon>Pseudomonadota</taxon>
        <taxon>Alphaproteobacteria</taxon>
        <taxon>Acetobacterales</taxon>
        <taxon>Acetobacteraceae</taxon>
        <taxon>Candidatus Kirkpatrickella</taxon>
    </lineage>
</organism>
<evidence type="ECO:0000256" key="3">
    <source>
        <dbReference type="SAM" id="Phobius"/>
    </source>
</evidence>
<protein>
    <submittedName>
        <fullName evidence="4">ABC transporter permease</fullName>
    </submittedName>
</protein>
<evidence type="ECO:0000256" key="2">
    <source>
        <dbReference type="ARBA" id="ARBA00022448"/>
    </source>
</evidence>
<evidence type="ECO:0000313" key="5">
    <source>
        <dbReference type="Proteomes" id="UP001163831"/>
    </source>
</evidence>
<keyword evidence="2" id="KW-0813">Transport</keyword>
<dbReference type="RefSeq" id="WP_319806309.1">
    <property type="nucleotide sequence ID" value="NZ_CP107052.1"/>
</dbReference>
<evidence type="ECO:0000313" key="4">
    <source>
        <dbReference type="EMBL" id="UYH50722.1"/>
    </source>
</evidence>
<evidence type="ECO:0000256" key="1">
    <source>
        <dbReference type="ARBA" id="ARBA00007783"/>
    </source>
</evidence>
<keyword evidence="3" id="KW-0812">Transmembrane</keyword>
<gene>
    <name evidence="4" type="ORF">N5W20_06270</name>
</gene>
<proteinExistence type="inferred from homology"/>
<feature type="transmembrane region" description="Helical" evidence="3">
    <location>
        <begin position="88"/>
        <end position="108"/>
    </location>
</feature>
<accession>A0ABY6GGV2</accession>
<keyword evidence="3" id="KW-0472">Membrane</keyword>
<feature type="transmembrane region" description="Helical" evidence="3">
    <location>
        <begin position="199"/>
        <end position="215"/>
    </location>
</feature>
<dbReference type="EMBL" id="CP107052">
    <property type="protein sequence ID" value="UYH50722.1"/>
    <property type="molecule type" value="Genomic_DNA"/>
</dbReference>
<keyword evidence="5" id="KW-1185">Reference proteome</keyword>
<reference evidence="4" key="1">
    <citation type="submission" date="2022-10" db="EMBL/GenBank/DDBJ databases">
        <title>Candidatus Kirkpatrella diaphorinas gen. nov., sp. nov., an uncultured endosymbiont identified in a population of Diaphorina citri from Hawaii.</title>
        <authorList>
            <person name="Henry E.M."/>
            <person name="Carlson C.R."/>
            <person name="Kuo Y.-W."/>
        </authorList>
    </citation>
    <scope>NUCLEOTIDE SEQUENCE</scope>
    <source>
        <strain evidence="4">CADCRV1</strain>
    </source>
</reference>